<evidence type="ECO:0000256" key="4">
    <source>
        <dbReference type="ARBA" id="ARBA00023242"/>
    </source>
</evidence>
<comment type="domain">
    <text evidence="5">The PPC domain mediates interactions between AHL proteins.</text>
</comment>
<dbReference type="GO" id="GO:0005634">
    <property type="term" value="C:nucleus"/>
    <property type="evidence" value="ECO:0007669"/>
    <property type="project" value="UniProtKB-SubCell"/>
</dbReference>
<comment type="subcellular location">
    <subcellularLocation>
        <location evidence="5">Nucleus</location>
    </subcellularLocation>
</comment>
<comment type="function">
    <text evidence="5">Transcription factor that specifically binds AT-rich DNA sequences related to the nuclear matrix attachment regions (MARs).</text>
</comment>
<dbReference type="PANTHER" id="PTHR31500">
    <property type="entry name" value="AT-HOOK MOTIF NUCLEAR-LOCALIZED PROTEIN 9"/>
    <property type="match status" value="1"/>
</dbReference>
<evidence type="ECO:0000313" key="9">
    <source>
        <dbReference type="Proteomes" id="UP000188354"/>
    </source>
</evidence>
<evidence type="ECO:0000259" key="7">
    <source>
        <dbReference type="PROSITE" id="PS51742"/>
    </source>
</evidence>
<dbReference type="STRING" id="3871.A0A4P1R0J7"/>
<dbReference type="InterPro" id="IPR039605">
    <property type="entry name" value="AHL"/>
</dbReference>
<dbReference type="EMBL" id="CM007373">
    <property type="protein sequence ID" value="OIV99293.1"/>
    <property type="molecule type" value="Genomic_DNA"/>
</dbReference>
<keyword evidence="9" id="KW-1185">Reference proteome</keyword>
<keyword evidence="3 5" id="KW-0804">Transcription</keyword>
<feature type="domain" description="PPC" evidence="7">
    <location>
        <begin position="181"/>
        <end position="299"/>
    </location>
</feature>
<evidence type="ECO:0000256" key="6">
    <source>
        <dbReference type="SAM" id="MobiDB-lite"/>
    </source>
</evidence>
<keyword evidence="1 5" id="KW-0805">Transcription regulation</keyword>
<dbReference type="Gramene" id="OIV99293">
    <property type="protein sequence ID" value="OIV99293"/>
    <property type="gene ID" value="TanjilG_17103"/>
</dbReference>
<dbReference type="InterPro" id="IPR005175">
    <property type="entry name" value="PPC_dom"/>
</dbReference>
<gene>
    <name evidence="8" type="ORF">TanjilG_17103</name>
</gene>
<proteinExistence type="predicted"/>
<dbReference type="AlphaFoldDB" id="A0A4P1R0J7"/>
<feature type="compositionally biased region" description="Polar residues" evidence="6">
    <location>
        <begin position="1"/>
        <end position="19"/>
    </location>
</feature>
<protein>
    <recommendedName>
        <fullName evidence="5">AT-hook motif nuclear-localized protein</fullName>
    </recommendedName>
</protein>
<dbReference type="Pfam" id="PF03479">
    <property type="entry name" value="PCC"/>
    <property type="match status" value="1"/>
</dbReference>
<sequence length="299" mass="33121">MMSEPTQTFPAFSTNQSSFHGGEKRPFAYSVTELVATTDTDYSTPVVKTESRHHQFFWLSLLQALKCGEGFLPLFQSVEDRKRKQDPVHGPLGAYKKVCDMNRILLTQQAIQSFEANDTDNTALNHEDKIQQDYTKDTKKSRINEQQKPELTFDSKHCINQVSNIEESIPQSGGILAETAGGDFKIHEMTVDPEENVVSKILSFFNERVHENATILSASGQVSTFVIHQSGSLVRHEGHFEILSLSGQCTYTRGAGGVQRQNCTLAISVVKPDTSVLGGVIESLLVAATPIQLVITTFK</sequence>
<reference evidence="8 9" key="1">
    <citation type="journal article" date="2017" name="Plant Biotechnol. J.">
        <title>A comprehensive draft genome sequence for lupin (Lupinus angustifolius), an emerging health food: insights into plant-microbe interactions and legume evolution.</title>
        <authorList>
            <person name="Hane J.K."/>
            <person name="Ming Y."/>
            <person name="Kamphuis L.G."/>
            <person name="Nelson M.N."/>
            <person name="Garg G."/>
            <person name="Atkins C.A."/>
            <person name="Bayer P.E."/>
            <person name="Bravo A."/>
            <person name="Bringans S."/>
            <person name="Cannon S."/>
            <person name="Edwards D."/>
            <person name="Foley R."/>
            <person name="Gao L.L."/>
            <person name="Harrison M.J."/>
            <person name="Huang W."/>
            <person name="Hurgobin B."/>
            <person name="Li S."/>
            <person name="Liu C.W."/>
            <person name="McGrath A."/>
            <person name="Morahan G."/>
            <person name="Murray J."/>
            <person name="Weller J."/>
            <person name="Jian J."/>
            <person name="Singh K.B."/>
        </authorList>
    </citation>
    <scope>NUCLEOTIDE SEQUENCE [LARGE SCALE GENOMIC DNA]</scope>
    <source>
        <strain evidence="9">cv. Tanjil</strain>
        <tissue evidence="8">Whole plant</tissue>
    </source>
</reference>
<dbReference type="GO" id="GO:0003680">
    <property type="term" value="F:minor groove of adenine-thymine-rich DNA binding"/>
    <property type="evidence" value="ECO:0007669"/>
    <property type="project" value="UniProtKB-UniRule"/>
</dbReference>
<dbReference type="Gene3D" id="3.30.1330.80">
    <property type="entry name" value="Hypothetical protein, similar to alpha- acetolactate decarboxylase, domain 2"/>
    <property type="match status" value="1"/>
</dbReference>
<dbReference type="Proteomes" id="UP000188354">
    <property type="component" value="Chromosome LG13"/>
</dbReference>
<dbReference type="CDD" id="cd11378">
    <property type="entry name" value="DUF296"/>
    <property type="match status" value="1"/>
</dbReference>
<dbReference type="SUPFAM" id="SSF117856">
    <property type="entry name" value="AF0104/ALDC/Ptd012-like"/>
    <property type="match status" value="1"/>
</dbReference>
<keyword evidence="4 5" id="KW-0539">Nucleus</keyword>
<evidence type="ECO:0000256" key="1">
    <source>
        <dbReference type="ARBA" id="ARBA00023015"/>
    </source>
</evidence>
<evidence type="ECO:0000256" key="3">
    <source>
        <dbReference type="ARBA" id="ARBA00023163"/>
    </source>
</evidence>
<organism evidence="8 9">
    <name type="scientific">Lupinus angustifolius</name>
    <name type="common">Narrow-leaved blue lupine</name>
    <dbReference type="NCBI Taxonomy" id="3871"/>
    <lineage>
        <taxon>Eukaryota</taxon>
        <taxon>Viridiplantae</taxon>
        <taxon>Streptophyta</taxon>
        <taxon>Embryophyta</taxon>
        <taxon>Tracheophyta</taxon>
        <taxon>Spermatophyta</taxon>
        <taxon>Magnoliopsida</taxon>
        <taxon>eudicotyledons</taxon>
        <taxon>Gunneridae</taxon>
        <taxon>Pentapetalae</taxon>
        <taxon>rosids</taxon>
        <taxon>fabids</taxon>
        <taxon>Fabales</taxon>
        <taxon>Fabaceae</taxon>
        <taxon>Papilionoideae</taxon>
        <taxon>50 kb inversion clade</taxon>
        <taxon>genistoids sensu lato</taxon>
        <taxon>core genistoids</taxon>
        <taxon>Genisteae</taxon>
        <taxon>Lupinus</taxon>
    </lineage>
</organism>
<dbReference type="PANTHER" id="PTHR31500:SF45">
    <property type="entry name" value="AT-HOOK MOTIF NUCLEAR-LOCALIZED PROTEIN"/>
    <property type="match status" value="1"/>
</dbReference>
<accession>A0A4P1R0J7</accession>
<dbReference type="PROSITE" id="PS51742">
    <property type="entry name" value="PPC"/>
    <property type="match status" value="1"/>
</dbReference>
<evidence type="ECO:0000256" key="5">
    <source>
        <dbReference type="RuleBase" id="RU367031"/>
    </source>
</evidence>
<keyword evidence="2 5" id="KW-0238">DNA-binding</keyword>
<name>A0A4P1R0J7_LUPAN</name>
<evidence type="ECO:0000256" key="2">
    <source>
        <dbReference type="ARBA" id="ARBA00023125"/>
    </source>
</evidence>
<evidence type="ECO:0000313" key="8">
    <source>
        <dbReference type="EMBL" id="OIV99293.1"/>
    </source>
</evidence>
<feature type="region of interest" description="Disordered" evidence="6">
    <location>
        <begin position="1"/>
        <end position="20"/>
    </location>
</feature>